<keyword evidence="3 7" id="KW-0687">Ribonucleoprotein</keyword>
<keyword evidence="2 7" id="KW-0689">Ribosomal protein</keyword>
<proteinExistence type="inferred from homology"/>
<feature type="domain" description="Large ribosomal subunit protein uL11 N-terminal" evidence="9">
    <location>
        <begin position="23"/>
        <end position="80"/>
    </location>
</feature>
<dbReference type="GO" id="GO:0006412">
    <property type="term" value="P:translation"/>
    <property type="evidence" value="ECO:0007669"/>
    <property type="project" value="InterPro"/>
</dbReference>
<dbReference type="InterPro" id="IPR020783">
    <property type="entry name" value="Ribosomal_uL11_C"/>
</dbReference>
<dbReference type="FunFam" id="1.10.10.250:FF:000003">
    <property type="entry name" value="Mitochondrial ribosomal protein L11"/>
    <property type="match status" value="1"/>
</dbReference>
<dbReference type="InterPro" id="IPR036796">
    <property type="entry name" value="Ribosomal_uL11_N_sf"/>
</dbReference>
<dbReference type="InterPro" id="IPR036769">
    <property type="entry name" value="Ribosomal_uL11_C_sf"/>
</dbReference>
<dbReference type="Proteomes" id="UP000035680">
    <property type="component" value="Unassembled WGS sequence"/>
</dbReference>
<dbReference type="SMART" id="SM00649">
    <property type="entry name" value="RL11"/>
    <property type="match status" value="1"/>
</dbReference>
<dbReference type="GO" id="GO:0005762">
    <property type="term" value="C:mitochondrial large ribosomal subunit"/>
    <property type="evidence" value="ECO:0007669"/>
    <property type="project" value="TreeGrafter"/>
</dbReference>
<feature type="domain" description="Large ribosomal subunit protein uL11 C-terminal" evidence="8">
    <location>
        <begin position="86"/>
        <end position="154"/>
    </location>
</feature>
<dbReference type="SUPFAM" id="SSF54747">
    <property type="entry name" value="Ribosomal L11/L12e N-terminal domain"/>
    <property type="match status" value="1"/>
</dbReference>
<comment type="subunit">
    <text evidence="4">Component of the mitochondrial ribosome large subunit (39S) which comprises a 16S rRNA and about 50 distinct proteins.</text>
</comment>
<keyword evidence="10" id="KW-1185">Reference proteome</keyword>
<comment type="similarity">
    <text evidence="1 7">Belongs to the universal ribosomal protein uL11 family.</text>
</comment>
<evidence type="ECO:0000256" key="2">
    <source>
        <dbReference type="ARBA" id="ARBA00022980"/>
    </source>
</evidence>
<dbReference type="Gene3D" id="1.10.10.250">
    <property type="entry name" value="Ribosomal protein L11, C-terminal domain"/>
    <property type="match status" value="1"/>
</dbReference>
<evidence type="ECO:0000256" key="7">
    <source>
        <dbReference type="RuleBase" id="RU003978"/>
    </source>
</evidence>
<dbReference type="InterPro" id="IPR000911">
    <property type="entry name" value="Ribosomal_uL11"/>
</dbReference>
<evidence type="ECO:0000256" key="5">
    <source>
        <dbReference type="ARBA" id="ARBA00040104"/>
    </source>
</evidence>
<evidence type="ECO:0000259" key="8">
    <source>
        <dbReference type="Pfam" id="PF00298"/>
    </source>
</evidence>
<dbReference type="Gene3D" id="3.30.1550.10">
    <property type="entry name" value="Ribosomal protein L11/L12, N-terminal domain"/>
    <property type="match status" value="1"/>
</dbReference>
<evidence type="ECO:0000259" key="9">
    <source>
        <dbReference type="Pfam" id="PF03946"/>
    </source>
</evidence>
<dbReference type="CDD" id="cd00349">
    <property type="entry name" value="Ribosomal_L11"/>
    <property type="match status" value="1"/>
</dbReference>
<dbReference type="SUPFAM" id="SSF46906">
    <property type="entry name" value="Ribosomal protein L11, C-terminal domain"/>
    <property type="match status" value="1"/>
</dbReference>
<dbReference type="InterPro" id="IPR020784">
    <property type="entry name" value="Ribosomal_uL11_N"/>
</dbReference>
<dbReference type="PANTHER" id="PTHR11661">
    <property type="entry name" value="60S RIBOSOMAL PROTEIN L12"/>
    <property type="match status" value="1"/>
</dbReference>
<organism evidence="10 11">
    <name type="scientific">Strongyloides venezuelensis</name>
    <name type="common">Threadworm</name>
    <dbReference type="NCBI Taxonomy" id="75913"/>
    <lineage>
        <taxon>Eukaryota</taxon>
        <taxon>Metazoa</taxon>
        <taxon>Ecdysozoa</taxon>
        <taxon>Nematoda</taxon>
        <taxon>Chromadorea</taxon>
        <taxon>Rhabditida</taxon>
        <taxon>Tylenchina</taxon>
        <taxon>Panagrolaimomorpha</taxon>
        <taxon>Strongyloidoidea</taxon>
        <taxon>Strongyloididae</taxon>
        <taxon>Strongyloides</taxon>
    </lineage>
</organism>
<name>A0A0K0G0L1_STRVS</name>
<reference evidence="11" key="2">
    <citation type="submission" date="2015-08" db="UniProtKB">
        <authorList>
            <consortium name="WormBaseParasite"/>
        </authorList>
    </citation>
    <scope>IDENTIFICATION</scope>
</reference>
<evidence type="ECO:0000256" key="6">
    <source>
        <dbReference type="ARBA" id="ARBA00041455"/>
    </source>
</evidence>
<protein>
    <recommendedName>
        <fullName evidence="5">Large ribosomal subunit protein uL11m</fullName>
    </recommendedName>
    <alternativeName>
        <fullName evidence="6">39S ribosomal protein L11, mitochondrial</fullName>
    </alternativeName>
</protein>
<accession>A0A0K0G0L1</accession>
<evidence type="ECO:0000256" key="3">
    <source>
        <dbReference type="ARBA" id="ARBA00023274"/>
    </source>
</evidence>
<evidence type="ECO:0000313" key="11">
    <source>
        <dbReference type="WBParaSite" id="SVE_1824600.1"/>
    </source>
</evidence>
<dbReference type="Pfam" id="PF00298">
    <property type="entry name" value="Ribosomal_L11"/>
    <property type="match status" value="1"/>
</dbReference>
<dbReference type="STRING" id="75913.A0A0K0G0L1"/>
<sequence>MATKVAKAKKRDIVKVIHGTLLRTNIRAQCASAAPPLGPMLGQRGVNVSNFCKDFNKETSHIVSGVILPTRISINPDRSYDLEICSPASSWLLKKAAGIERGKSTHDEVVGMLSVKHIYEIALVKSKDKIMVGVPLEDICKKLILTCRSIGIKVQKDDLNPEELKRFLDQRKETVSAQLQELADKKAAKLLRTA</sequence>
<dbReference type="HAMAP" id="MF_00736">
    <property type="entry name" value="Ribosomal_uL11"/>
    <property type="match status" value="1"/>
</dbReference>
<dbReference type="PANTHER" id="PTHR11661:SF1">
    <property type="entry name" value="LARGE RIBOSOMAL SUBUNIT PROTEIN UL11M"/>
    <property type="match status" value="1"/>
</dbReference>
<dbReference type="Pfam" id="PF03946">
    <property type="entry name" value="Ribosomal_L11_N"/>
    <property type="match status" value="1"/>
</dbReference>
<reference evidence="10" key="1">
    <citation type="submission" date="2014-07" db="EMBL/GenBank/DDBJ databases">
        <authorList>
            <person name="Martin A.A"/>
            <person name="De Silva N."/>
        </authorList>
    </citation>
    <scope>NUCLEOTIDE SEQUENCE</scope>
</reference>
<evidence type="ECO:0000256" key="1">
    <source>
        <dbReference type="ARBA" id="ARBA00010537"/>
    </source>
</evidence>
<dbReference type="GO" id="GO:0003735">
    <property type="term" value="F:structural constituent of ribosome"/>
    <property type="evidence" value="ECO:0007669"/>
    <property type="project" value="InterPro"/>
</dbReference>
<dbReference type="AlphaFoldDB" id="A0A0K0G0L1"/>
<dbReference type="GO" id="GO:0070180">
    <property type="term" value="F:large ribosomal subunit rRNA binding"/>
    <property type="evidence" value="ECO:0007669"/>
    <property type="project" value="TreeGrafter"/>
</dbReference>
<dbReference type="WBParaSite" id="SVE_1824600.1">
    <property type="protein sequence ID" value="SVE_1824600.1"/>
    <property type="gene ID" value="SVE_1824600"/>
</dbReference>
<evidence type="ECO:0000313" key="10">
    <source>
        <dbReference type="Proteomes" id="UP000035680"/>
    </source>
</evidence>
<evidence type="ECO:0000256" key="4">
    <source>
        <dbReference type="ARBA" id="ARBA00038782"/>
    </source>
</evidence>